<dbReference type="GO" id="GO:0017101">
    <property type="term" value="C:aminoacyl-tRNA synthetase multienzyme complex"/>
    <property type="evidence" value="ECO:0007669"/>
    <property type="project" value="TreeGrafter"/>
</dbReference>
<evidence type="ECO:0000313" key="2">
    <source>
        <dbReference type="EMBL" id="ETI33536.1"/>
    </source>
</evidence>
<comment type="caution">
    <text evidence="2">The sequence shown here is derived from an EMBL/GenBank/DDBJ whole genome shotgun (WGS) entry which is preliminary data.</text>
</comment>
<keyword evidence="2" id="KW-0436">Ligase</keyword>
<gene>
    <name evidence="2" type="ORF">F443_19793</name>
</gene>
<dbReference type="eggNOG" id="KOG0556">
    <property type="taxonomic scope" value="Eukaryota"/>
</dbReference>
<dbReference type="Gene3D" id="2.40.50.140">
    <property type="entry name" value="Nucleic acid-binding proteins"/>
    <property type="match status" value="1"/>
</dbReference>
<dbReference type="PANTHER" id="PTHR43450:SF1">
    <property type="entry name" value="ASPARTATE--TRNA LIGASE, CYTOPLASMIC"/>
    <property type="match status" value="1"/>
</dbReference>
<dbReference type="GO" id="GO:0004815">
    <property type="term" value="F:aspartate-tRNA ligase activity"/>
    <property type="evidence" value="ECO:0007669"/>
    <property type="project" value="InterPro"/>
</dbReference>
<dbReference type="EMBL" id="ANIZ01003432">
    <property type="protein sequence ID" value="ETI33536.1"/>
    <property type="molecule type" value="Genomic_DNA"/>
</dbReference>
<accession>V9E3K3</accession>
<keyword evidence="1" id="KW-0963">Cytoplasm</keyword>
<reference evidence="2 3" key="1">
    <citation type="submission" date="2013-11" db="EMBL/GenBank/DDBJ databases">
        <title>The Genome Sequence of Phytophthora parasitica P1569.</title>
        <authorList>
            <consortium name="The Broad Institute Genomics Platform"/>
            <person name="Russ C."/>
            <person name="Tyler B."/>
            <person name="Panabieres F."/>
            <person name="Shan W."/>
            <person name="Tripathy S."/>
            <person name="Grunwald N."/>
            <person name="Machado M."/>
            <person name="Johnson C.S."/>
            <person name="Arredondo F."/>
            <person name="Hong C."/>
            <person name="Coffey M."/>
            <person name="Young S.K."/>
            <person name="Zeng Q."/>
            <person name="Gargeya S."/>
            <person name="Fitzgerald M."/>
            <person name="Abouelleil A."/>
            <person name="Alvarado L."/>
            <person name="Chapman S.B."/>
            <person name="Gainer-Dewar J."/>
            <person name="Goldberg J."/>
            <person name="Griggs A."/>
            <person name="Gujja S."/>
            <person name="Hansen M."/>
            <person name="Howarth C."/>
            <person name="Imamovic A."/>
            <person name="Ireland A."/>
            <person name="Larimer J."/>
            <person name="McCowan C."/>
            <person name="Murphy C."/>
            <person name="Pearson M."/>
            <person name="Poon T.W."/>
            <person name="Priest M."/>
            <person name="Roberts A."/>
            <person name="Saif S."/>
            <person name="Shea T."/>
            <person name="Sykes S."/>
            <person name="Wortman J."/>
            <person name="Nusbaum C."/>
            <person name="Birren B."/>
        </authorList>
    </citation>
    <scope>NUCLEOTIDE SEQUENCE [LARGE SCALE GENOMIC DNA]</scope>
    <source>
        <strain evidence="2 3">P1569</strain>
    </source>
</reference>
<dbReference type="InterPro" id="IPR004523">
    <property type="entry name" value="Asp-tRNA_synthase_2"/>
</dbReference>
<dbReference type="Proteomes" id="UP000018721">
    <property type="component" value="Unassembled WGS sequence"/>
</dbReference>
<dbReference type="GO" id="GO:0005524">
    <property type="term" value="F:ATP binding"/>
    <property type="evidence" value="ECO:0007669"/>
    <property type="project" value="InterPro"/>
</dbReference>
<dbReference type="GO" id="GO:0003723">
    <property type="term" value="F:RNA binding"/>
    <property type="evidence" value="ECO:0007669"/>
    <property type="project" value="TreeGrafter"/>
</dbReference>
<name>V9E3K3_PHYNI</name>
<evidence type="ECO:0000313" key="3">
    <source>
        <dbReference type="Proteomes" id="UP000018721"/>
    </source>
</evidence>
<organism evidence="2 3">
    <name type="scientific">Phytophthora nicotianae P1569</name>
    <dbReference type="NCBI Taxonomy" id="1317065"/>
    <lineage>
        <taxon>Eukaryota</taxon>
        <taxon>Sar</taxon>
        <taxon>Stramenopiles</taxon>
        <taxon>Oomycota</taxon>
        <taxon>Peronosporomycetes</taxon>
        <taxon>Peronosporales</taxon>
        <taxon>Peronosporaceae</taxon>
        <taxon>Phytophthora</taxon>
    </lineage>
</organism>
<dbReference type="GO" id="GO:0005829">
    <property type="term" value="C:cytosol"/>
    <property type="evidence" value="ECO:0007669"/>
    <property type="project" value="TreeGrafter"/>
</dbReference>
<dbReference type="GO" id="GO:0006422">
    <property type="term" value="P:aspartyl-tRNA aminoacylation"/>
    <property type="evidence" value="ECO:0007669"/>
    <property type="project" value="InterPro"/>
</dbReference>
<dbReference type="PANTHER" id="PTHR43450">
    <property type="entry name" value="ASPARTYL-TRNA SYNTHETASE"/>
    <property type="match status" value="1"/>
</dbReference>
<proteinExistence type="predicted"/>
<keyword evidence="2" id="KW-0030">Aminoacyl-tRNA synthetase</keyword>
<evidence type="ECO:0000256" key="1">
    <source>
        <dbReference type="ARBA" id="ARBA00022490"/>
    </source>
</evidence>
<keyword evidence="3" id="KW-1185">Reference proteome</keyword>
<dbReference type="InterPro" id="IPR012340">
    <property type="entry name" value="NA-bd_OB-fold"/>
</dbReference>
<sequence length="205" mass="23363">MESEPSIWYIVLSQFDSRSLPLAHAHRNLPYIQSQKCPKEDFKPVKDLNLKLQGESFWVRGHLQVVRAKSKTPFFNLRERMATIQAILHESDKGSEDDLSTDSEMWWSPRQGEVGHRLLHSRQVPAGCASILHDAGPEGLALEQLMMIRGEEIVSGAQRVHHPKLLMQAWASSVYWSGACGMPYLSLGKIRMTSMFPRDPKRLFP</sequence>
<dbReference type="HOGENOM" id="CLU_1339829_0_0_1"/>
<protein>
    <submittedName>
        <fullName evidence="2">Aspartyl-tRNA synthetase, cytoplasmic</fullName>
    </submittedName>
</protein>
<dbReference type="SUPFAM" id="SSF50249">
    <property type="entry name" value="Nucleic acid-binding proteins"/>
    <property type="match status" value="1"/>
</dbReference>
<dbReference type="AlphaFoldDB" id="V9E3K3"/>